<accession>A6I9Y7</accession>
<sequence>MALLQRGTVEREMLQAGTCAGLLRVTSHTATPFRRTGTQKLTLTASFSGLRLFTCRNGDQIEAGARKHFITWMETILTLRS</sequence>
<evidence type="ECO:0000313" key="1">
    <source>
        <dbReference type="EMBL" id="EDM17194.1"/>
    </source>
</evidence>
<organism evidence="1 2">
    <name type="scientific">Rattus norvegicus</name>
    <name type="common">Rat</name>
    <dbReference type="NCBI Taxonomy" id="10116"/>
    <lineage>
        <taxon>Eukaryota</taxon>
        <taxon>Metazoa</taxon>
        <taxon>Chordata</taxon>
        <taxon>Craniata</taxon>
        <taxon>Vertebrata</taxon>
        <taxon>Euteleostomi</taxon>
        <taxon>Mammalia</taxon>
        <taxon>Eutheria</taxon>
        <taxon>Euarchontoglires</taxon>
        <taxon>Glires</taxon>
        <taxon>Rodentia</taxon>
        <taxon>Myomorpha</taxon>
        <taxon>Muroidea</taxon>
        <taxon>Muridae</taxon>
        <taxon>Murinae</taxon>
        <taxon>Rattus</taxon>
    </lineage>
</organism>
<proteinExistence type="predicted"/>
<dbReference type="Proteomes" id="UP000234681">
    <property type="component" value="Chromosome 1"/>
</dbReference>
<evidence type="ECO:0000313" key="2">
    <source>
        <dbReference type="Proteomes" id="UP000234681"/>
    </source>
</evidence>
<gene>
    <name evidence="1" type="ORF">rCG_39273</name>
</gene>
<dbReference type="AlphaFoldDB" id="A6I9Y7"/>
<reference evidence="1 2" key="1">
    <citation type="submission" date="2005-09" db="EMBL/GenBank/DDBJ databases">
        <authorList>
            <person name="Mural R.J."/>
            <person name="Li P.W."/>
            <person name="Adams M.D."/>
            <person name="Amanatides P.G."/>
            <person name="Baden-Tillson H."/>
            <person name="Barnstead M."/>
            <person name="Chin S.H."/>
            <person name="Dew I."/>
            <person name="Evans C.A."/>
            <person name="Ferriera S."/>
            <person name="Flanigan M."/>
            <person name="Fosler C."/>
            <person name="Glodek A."/>
            <person name="Gu Z."/>
            <person name="Holt R.A."/>
            <person name="Jennings D."/>
            <person name="Kraft C.L."/>
            <person name="Lu F."/>
            <person name="Nguyen T."/>
            <person name="Nusskern D.R."/>
            <person name="Pfannkoch C.M."/>
            <person name="Sitter C."/>
            <person name="Sutton G.G."/>
            <person name="Venter J.C."/>
            <person name="Wang Z."/>
            <person name="Woodage T."/>
            <person name="Zheng X.H."/>
            <person name="Zhong F."/>
        </authorList>
    </citation>
    <scope>NUCLEOTIDE SEQUENCE [LARGE SCALE GENOMIC DNA]</scope>
    <source>
        <strain>BN</strain>
        <strain evidence="2">Sprague-Dawley</strain>
    </source>
</reference>
<name>A6I9Y7_RAT</name>
<protein>
    <submittedName>
        <fullName evidence="1">RCG39273</fullName>
    </submittedName>
</protein>
<dbReference type="EMBL" id="CH473956">
    <property type="protein sequence ID" value="EDM17194.1"/>
    <property type="molecule type" value="Genomic_DNA"/>
</dbReference>